<dbReference type="GeneID" id="17036749"/>
<dbReference type="AlphaFoldDB" id="I0YK81"/>
<feature type="region of interest" description="Disordered" evidence="1">
    <location>
        <begin position="79"/>
        <end position="119"/>
    </location>
</feature>
<gene>
    <name evidence="2" type="ORF">COCSUDRAFT_60101</name>
</gene>
<comment type="caution">
    <text evidence="2">The sequence shown here is derived from an EMBL/GenBank/DDBJ whole genome shotgun (WGS) entry which is preliminary data.</text>
</comment>
<evidence type="ECO:0000313" key="2">
    <source>
        <dbReference type="EMBL" id="EIE18800.1"/>
    </source>
</evidence>
<dbReference type="EMBL" id="AGSI01000022">
    <property type="protein sequence ID" value="EIE18800.1"/>
    <property type="molecule type" value="Genomic_DNA"/>
</dbReference>
<dbReference type="KEGG" id="csl:COCSUDRAFT_60101"/>
<evidence type="ECO:0000256" key="1">
    <source>
        <dbReference type="SAM" id="MobiDB-lite"/>
    </source>
</evidence>
<keyword evidence="3" id="KW-1185">Reference proteome</keyword>
<protein>
    <submittedName>
        <fullName evidence="2">Uncharacterized protein</fullName>
    </submittedName>
</protein>
<accession>I0YK81</accession>
<dbReference type="RefSeq" id="XP_005643344.1">
    <property type="nucleotide sequence ID" value="XM_005643287.1"/>
</dbReference>
<dbReference type="Proteomes" id="UP000007264">
    <property type="component" value="Unassembled WGS sequence"/>
</dbReference>
<proteinExistence type="predicted"/>
<sequence>MKAYHRKATERLLAMDMSQAPEGNLIPRGALQPAGNATPLRALPQEDNAIPKKSASMKAYHRKATERLLAMDMSQAPEGNLIPRGALQPAGNATPLRPPALDGEASAPGVKEAPPGPCWAELDRSLDQWKHVTRSPIPRWQRLKVGEAQSVW</sequence>
<evidence type="ECO:0000313" key="3">
    <source>
        <dbReference type="Proteomes" id="UP000007264"/>
    </source>
</evidence>
<organism evidence="2 3">
    <name type="scientific">Coccomyxa subellipsoidea (strain C-169)</name>
    <name type="common">Green microalga</name>
    <dbReference type="NCBI Taxonomy" id="574566"/>
    <lineage>
        <taxon>Eukaryota</taxon>
        <taxon>Viridiplantae</taxon>
        <taxon>Chlorophyta</taxon>
        <taxon>core chlorophytes</taxon>
        <taxon>Trebouxiophyceae</taxon>
        <taxon>Trebouxiophyceae incertae sedis</taxon>
        <taxon>Coccomyxaceae</taxon>
        <taxon>Coccomyxa</taxon>
        <taxon>Coccomyxa subellipsoidea</taxon>
    </lineage>
</organism>
<reference evidence="2 3" key="1">
    <citation type="journal article" date="2012" name="Genome Biol.">
        <title>The genome of the polar eukaryotic microalga coccomyxa subellipsoidea reveals traits of cold adaptation.</title>
        <authorList>
            <person name="Blanc G."/>
            <person name="Agarkova I."/>
            <person name="Grimwood J."/>
            <person name="Kuo A."/>
            <person name="Brueggeman A."/>
            <person name="Dunigan D."/>
            <person name="Gurnon J."/>
            <person name="Ladunga I."/>
            <person name="Lindquist E."/>
            <person name="Lucas S."/>
            <person name="Pangilinan J."/>
            <person name="Proschold T."/>
            <person name="Salamov A."/>
            <person name="Schmutz J."/>
            <person name="Weeks D."/>
            <person name="Yamada T."/>
            <person name="Claverie J.M."/>
            <person name="Grigoriev I."/>
            <person name="Van Etten J."/>
            <person name="Lomsadze A."/>
            <person name="Borodovsky M."/>
        </authorList>
    </citation>
    <scope>NUCLEOTIDE SEQUENCE [LARGE SCALE GENOMIC DNA]</scope>
    <source>
        <strain evidence="2 3">C-169</strain>
    </source>
</reference>
<name>I0YK81_COCSC</name>